<sequence>MIYLVFSNIVIQEMKKKGLSPKEKSYGKEGREELRKGRGWKRVNRGWRSYVEGPPRDLVQQLNSMVNSSVARYKTYHALSH</sequence>
<dbReference type="Proteomes" id="UP001177021">
    <property type="component" value="Unassembled WGS sequence"/>
</dbReference>
<keyword evidence="2" id="KW-1185">Reference proteome</keyword>
<comment type="caution">
    <text evidence="1">The sequence shown here is derived from an EMBL/GenBank/DDBJ whole genome shotgun (WGS) entry which is preliminary data.</text>
</comment>
<gene>
    <name evidence="1" type="ORF">MILVUS5_LOCUS13458</name>
</gene>
<evidence type="ECO:0000313" key="2">
    <source>
        <dbReference type="Proteomes" id="UP001177021"/>
    </source>
</evidence>
<protein>
    <submittedName>
        <fullName evidence="1">Uncharacterized protein</fullName>
    </submittedName>
</protein>
<name>A0ACB0JKQ4_TRIPR</name>
<accession>A0ACB0JKQ4</accession>
<evidence type="ECO:0000313" key="1">
    <source>
        <dbReference type="EMBL" id="CAJ2644431.1"/>
    </source>
</evidence>
<organism evidence="1 2">
    <name type="scientific">Trifolium pratense</name>
    <name type="common">Red clover</name>
    <dbReference type="NCBI Taxonomy" id="57577"/>
    <lineage>
        <taxon>Eukaryota</taxon>
        <taxon>Viridiplantae</taxon>
        <taxon>Streptophyta</taxon>
        <taxon>Embryophyta</taxon>
        <taxon>Tracheophyta</taxon>
        <taxon>Spermatophyta</taxon>
        <taxon>Magnoliopsida</taxon>
        <taxon>eudicotyledons</taxon>
        <taxon>Gunneridae</taxon>
        <taxon>Pentapetalae</taxon>
        <taxon>rosids</taxon>
        <taxon>fabids</taxon>
        <taxon>Fabales</taxon>
        <taxon>Fabaceae</taxon>
        <taxon>Papilionoideae</taxon>
        <taxon>50 kb inversion clade</taxon>
        <taxon>NPAAA clade</taxon>
        <taxon>Hologalegina</taxon>
        <taxon>IRL clade</taxon>
        <taxon>Trifolieae</taxon>
        <taxon>Trifolium</taxon>
    </lineage>
</organism>
<reference evidence="1" key="1">
    <citation type="submission" date="2023-10" db="EMBL/GenBank/DDBJ databases">
        <authorList>
            <person name="Rodriguez Cubillos JULIANA M."/>
            <person name="De Vega J."/>
        </authorList>
    </citation>
    <scope>NUCLEOTIDE SEQUENCE</scope>
</reference>
<proteinExistence type="predicted"/>
<dbReference type="EMBL" id="CASHSV030000034">
    <property type="protein sequence ID" value="CAJ2644431.1"/>
    <property type="molecule type" value="Genomic_DNA"/>
</dbReference>